<gene>
    <name evidence="1" type="ORF">H4W31_004801</name>
</gene>
<evidence type="ECO:0000313" key="1">
    <source>
        <dbReference type="EMBL" id="MBE1489163.1"/>
    </source>
</evidence>
<protein>
    <submittedName>
        <fullName evidence="1">Uncharacterized protein</fullName>
    </submittedName>
</protein>
<sequence>MSTTFIARIAVGFEKSSHGWRKETTLLVRPQAGVGMSAGTRLRETVQL</sequence>
<dbReference type="AlphaFoldDB" id="A0A927R0Z2"/>
<dbReference type="RefSeq" id="WP_192768676.1">
    <property type="nucleotide sequence ID" value="NZ_JADBEB010000001.1"/>
</dbReference>
<keyword evidence="2" id="KW-1185">Reference proteome</keyword>
<evidence type="ECO:0000313" key="2">
    <source>
        <dbReference type="Proteomes" id="UP000649753"/>
    </source>
</evidence>
<reference evidence="1" key="1">
    <citation type="submission" date="2020-10" db="EMBL/GenBank/DDBJ databases">
        <title>Sequencing the genomes of 1000 actinobacteria strains.</title>
        <authorList>
            <person name="Klenk H.-P."/>
        </authorList>
    </citation>
    <scope>NUCLEOTIDE SEQUENCE</scope>
    <source>
        <strain evidence="1">DSM 46832</strain>
    </source>
</reference>
<name>A0A927R0Z2_9ACTN</name>
<accession>A0A927R0Z2</accession>
<comment type="caution">
    <text evidence="1">The sequence shown here is derived from an EMBL/GenBank/DDBJ whole genome shotgun (WGS) entry which is preliminary data.</text>
</comment>
<dbReference type="EMBL" id="JADBEB010000001">
    <property type="protein sequence ID" value="MBE1489163.1"/>
    <property type="molecule type" value="Genomic_DNA"/>
</dbReference>
<proteinExistence type="predicted"/>
<organism evidence="1 2">
    <name type="scientific">Plantactinospora soyae</name>
    <dbReference type="NCBI Taxonomy" id="1544732"/>
    <lineage>
        <taxon>Bacteria</taxon>
        <taxon>Bacillati</taxon>
        <taxon>Actinomycetota</taxon>
        <taxon>Actinomycetes</taxon>
        <taxon>Micromonosporales</taxon>
        <taxon>Micromonosporaceae</taxon>
        <taxon>Plantactinospora</taxon>
    </lineage>
</organism>
<dbReference type="Proteomes" id="UP000649753">
    <property type="component" value="Unassembled WGS sequence"/>
</dbReference>